<protein>
    <submittedName>
        <fullName evidence="1">Uncharacterized protein</fullName>
    </submittedName>
</protein>
<organism evidence="1 2">
    <name type="scientific">Providencia phage vB_PreS_PR1</name>
    <dbReference type="NCBI Taxonomy" id="1931407"/>
    <lineage>
        <taxon>Viruses</taxon>
        <taxon>Duplodnaviria</taxon>
        <taxon>Heunggongvirae</taxon>
        <taxon>Uroviricota</taxon>
        <taxon>Caudoviricetes</taxon>
        <taxon>Demerecviridae</taxon>
        <taxon>Priunavirus</taxon>
        <taxon>Priunavirus PR1</taxon>
    </lineage>
</organism>
<dbReference type="Proteomes" id="UP000222417">
    <property type="component" value="Segment"/>
</dbReference>
<gene>
    <name evidence="1" type="ORF">PR1_58</name>
</gene>
<dbReference type="EMBL" id="KY363465">
    <property type="protein sequence ID" value="AQT25358.1"/>
    <property type="molecule type" value="Genomic_DNA"/>
</dbReference>
<reference evidence="1 2" key="1">
    <citation type="submission" date="2016-12" db="EMBL/GenBank/DDBJ databases">
        <title>Providencia rettgeri phage vB-PreS_PR1 - a deep-branching member of the T5-like siphoviruses.</title>
        <authorList>
            <person name="Oliveira H."/>
            <person name="Pinto G."/>
            <person name="Hendrix H."/>
            <person name="Noben J.-P."/>
            <person name="Gawor J."/>
            <person name="Lobocka M."/>
            <person name="Lavigne R."/>
            <person name="Azeredo J."/>
        </authorList>
    </citation>
    <scope>NUCLEOTIDE SEQUENCE [LARGE SCALE GENOMIC DNA]</scope>
</reference>
<accession>A0A1S6KV97</accession>
<keyword evidence="2" id="KW-1185">Reference proteome</keyword>
<sequence length="57" mass="6667">MQCFKVGYLLDDEPMSDILTSWGLDAGYSKWAFRRRLAIMHKVQYLSIEILSVTKIK</sequence>
<evidence type="ECO:0000313" key="2">
    <source>
        <dbReference type="Proteomes" id="UP000222417"/>
    </source>
</evidence>
<proteinExistence type="predicted"/>
<name>A0A1S6KV97_9CAUD</name>
<evidence type="ECO:0000313" key="1">
    <source>
        <dbReference type="EMBL" id="AQT25358.1"/>
    </source>
</evidence>